<dbReference type="AlphaFoldDB" id="R7S3F9"/>
<organism evidence="2 3">
    <name type="scientific">Punctularia strigosozonata (strain HHB-11173)</name>
    <name type="common">White-rot fungus</name>
    <dbReference type="NCBI Taxonomy" id="741275"/>
    <lineage>
        <taxon>Eukaryota</taxon>
        <taxon>Fungi</taxon>
        <taxon>Dikarya</taxon>
        <taxon>Basidiomycota</taxon>
        <taxon>Agaricomycotina</taxon>
        <taxon>Agaricomycetes</taxon>
        <taxon>Corticiales</taxon>
        <taxon>Punctulariaceae</taxon>
        <taxon>Punctularia</taxon>
    </lineage>
</organism>
<keyword evidence="3" id="KW-1185">Reference proteome</keyword>
<protein>
    <submittedName>
        <fullName evidence="2">Uncharacterized protein</fullName>
    </submittedName>
</protein>
<dbReference type="eggNOG" id="ENOG502R2GV">
    <property type="taxonomic scope" value="Eukaryota"/>
</dbReference>
<dbReference type="GeneID" id="18880058"/>
<reference evidence="3" key="1">
    <citation type="journal article" date="2012" name="Science">
        <title>The Paleozoic origin of enzymatic lignin decomposition reconstructed from 31 fungal genomes.</title>
        <authorList>
            <person name="Floudas D."/>
            <person name="Binder M."/>
            <person name="Riley R."/>
            <person name="Barry K."/>
            <person name="Blanchette R.A."/>
            <person name="Henrissat B."/>
            <person name="Martinez A.T."/>
            <person name="Otillar R."/>
            <person name="Spatafora J.W."/>
            <person name="Yadav J.S."/>
            <person name="Aerts A."/>
            <person name="Benoit I."/>
            <person name="Boyd A."/>
            <person name="Carlson A."/>
            <person name="Copeland A."/>
            <person name="Coutinho P.M."/>
            <person name="de Vries R.P."/>
            <person name="Ferreira P."/>
            <person name="Findley K."/>
            <person name="Foster B."/>
            <person name="Gaskell J."/>
            <person name="Glotzer D."/>
            <person name="Gorecki P."/>
            <person name="Heitman J."/>
            <person name="Hesse C."/>
            <person name="Hori C."/>
            <person name="Igarashi K."/>
            <person name="Jurgens J.A."/>
            <person name="Kallen N."/>
            <person name="Kersten P."/>
            <person name="Kohler A."/>
            <person name="Kuees U."/>
            <person name="Kumar T.K.A."/>
            <person name="Kuo A."/>
            <person name="LaButti K."/>
            <person name="Larrondo L.F."/>
            <person name="Lindquist E."/>
            <person name="Ling A."/>
            <person name="Lombard V."/>
            <person name="Lucas S."/>
            <person name="Lundell T."/>
            <person name="Martin R."/>
            <person name="McLaughlin D.J."/>
            <person name="Morgenstern I."/>
            <person name="Morin E."/>
            <person name="Murat C."/>
            <person name="Nagy L.G."/>
            <person name="Nolan M."/>
            <person name="Ohm R.A."/>
            <person name="Patyshakuliyeva A."/>
            <person name="Rokas A."/>
            <person name="Ruiz-Duenas F.J."/>
            <person name="Sabat G."/>
            <person name="Salamov A."/>
            <person name="Samejima M."/>
            <person name="Schmutz J."/>
            <person name="Slot J.C."/>
            <person name="St John F."/>
            <person name="Stenlid J."/>
            <person name="Sun H."/>
            <person name="Sun S."/>
            <person name="Syed K."/>
            <person name="Tsang A."/>
            <person name="Wiebenga A."/>
            <person name="Young D."/>
            <person name="Pisabarro A."/>
            <person name="Eastwood D.C."/>
            <person name="Martin F."/>
            <person name="Cullen D."/>
            <person name="Grigoriev I.V."/>
            <person name="Hibbett D.S."/>
        </authorList>
    </citation>
    <scope>NUCLEOTIDE SEQUENCE [LARGE SCALE GENOMIC DNA]</scope>
    <source>
        <strain evidence="3">HHB-11173 SS5</strain>
    </source>
</reference>
<feature type="region of interest" description="Disordered" evidence="1">
    <location>
        <begin position="271"/>
        <end position="295"/>
    </location>
</feature>
<evidence type="ECO:0000313" key="2">
    <source>
        <dbReference type="EMBL" id="EIN04728.1"/>
    </source>
</evidence>
<dbReference type="KEGG" id="psq:PUNSTDRAFT_138373"/>
<dbReference type="OMA" id="DHYWALA"/>
<dbReference type="HOGENOM" id="CLU_641141_0_0_1"/>
<accession>R7S3F9</accession>
<name>R7S3F9_PUNST</name>
<evidence type="ECO:0000256" key="1">
    <source>
        <dbReference type="SAM" id="MobiDB-lite"/>
    </source>
</evidence>
<feature type="region of interest" description="Disordered" evidence="1">
    <location>
        <begin position="405"/>
        <end position="428"/>
    </location>
</feature>
<feature type="compositionally biased region" description="Acidic residues" evidence="1">
    <location>
        <begin position="219"/>
        <end position="235"/>
    </location>
</feature>
<feature type="region of interest" description="Disordered" evidence="1">
    <location>
        <begin position="206"/>
        <end position="237"/>
    </location>
</feature>
<gene>
    <name evidence="2" type="ORF">PUNSTDRAFT_138373</name>
</gene>
<dbReference type="OrthoDB" id="3266275at2759"/>
<proteinExistence type="predicted"/>
<evidence type="ECO:0000313" key="3">
    <source>
        <dbReference type="Proteomes" id="UP000054196"/>
    </source>
</evidence>
<dbReference type="RefSeq" id="XP_007388121.1">
    <property type="nucleotide sequence ID" value="XM_007388059.1"/>
</dbReference>
<dbReference type="Proteomes" id="UP000054196">
    <property type="component" value="Unassembled WGS sequence"/>
</dbReference>
<dbReference type="EMBL" id="JH687553">
    <property type="protein sequence ID" value="EIN04728.1"/>
    <property type="molecule type" value="Genomic_DNA"/>
</dbReference>
<sequence>MPKRVPRQPVASPAKKVRLAPVNNTAGTAVPAKAKVKVNDNIWEKNPDLTWSLISAVEDNEDIKQALFPGVGANVSTGRGGGKPKTEFQYMVAAEVFGKHDSFKDEFHAAKTSKEKKLWSDKIKNRIDKLIKATKQYKEELGSTGEGIQHSSDIDEDAKNEFVNKWLAIKSKFPWFFEIRNLIAERPNVTPVGIGNSSSEFDLSVLGQSDSEPTIPGELSDDEPAIEKTDDENHDEDGGLVIVEKSKTDDLAIKDEGVDVVVKNEAVDVSSLAKHTPARPARSQPVSQSVAKGKKSKGRDDIFEFAAEEQKTQQAELGVRKIKVEGQIRLAAERQTHKFNLEMAKVKQMEADRALEKERLEIRRMTLMFEMEKFRHNAAASSSSTVSTPSSLFVPLQPFDLGLAGFNSEGAGPPGNAENEFNFGTLAQ</sequence>